<evidence type="ECO:0000313" key="3">
    <source>
        <dbReference type="Proteomes" id="UP000218113"/>
    </source>
</evidence>
<evidence type="ECO:0000313" key="2">
    <source>
        <dbReference type="EMBL" id="PCI29359.1"/>
    </source>
</evidence>
<sequence>MMKLVIFTSNAIRHKYLANSLAKNVDEVLVISECKQNDSIGVATNPKKNTLIAEHFCKRYQMEVEYFPGNDFFYNNTLPILHKEANTGYVYDIISTFSPDIAIVFGASIIRDPLLSLIPRGRFINLHLGLSPYYRGSGTNFWPFINNELQYVGATLLHIDAGIDTGDIIAHVTPMIAKGDDVHKVGCKVIEVAVKTLVDCLSLLAAAQELPRIPQWKATEERYYKKSDFNEDILIEYYKALEDGLVERYISGRSTGVNLLFLEG</sequence>
<reference evidence="3" key="1">
    <citation type="submission" date="2017-08" db="EMBL/GenBank/DDBJ databases">
        <title>A dynamic microbial community with high functional redundancy inhabits the cold, oxic subseafloor aquifer.</title>
        <authorList>
            <person name="Tully B.J."/>
            <person name="Wheat C.G."/>
            <person name="Glazer B.T."/>
            <person name="Huber J.A."/>
        </authorList>
    </citation>
    <scope>NUCLEOTIDE SEQUENCE [LARGE SCALE GENOMIC DNA]</scope>
</reference>
<feature type="domain" description="Formyl transferase N-terminal" evidence="1">
    <location>
        <begin position="18"/>
        <end position="199"/>
    </location>
</feature>
<protein>
    <recommendedName>
        <fullName evidence="1">Formyl transferase N-terminal domain-containing protein</fullName>
    </recommendedName>
</protein>
<accession>A0A2A4T7U4</accession>
<dbReference type="CDD" id="cd08653">
    <property type="entry name" value="FMT_core_like_3"/>
    <property type="match status" value="1"/>
</dbReference>
<proteinExistence type="predicted"/>
<dbReference type="InterPro" id="IPR036477">
    <property type="entry name" value="Formyl_transf_N_sf"/>
</dbReference>
<gene>
    <name evidence="2" type="ORF">COB67_04190</name>
</gene>
<dbReference type="Gene3D" id="3.40.50.170">
    <property type="entry name" value="Formyl transferase, N-terminal domain"/>
    <property type="match status" value="1"/>
</dbReference>
<dbReference type="Pfam" id="PF00551">
    <property type="entry name" value="Formyl_trans_N"/>
    <property type="match status" value="1"/>
</dbReference>
<organism evidence="2 3">
    <name type="scientific">SAR324 cluster bacterium</name>
    <dbReference type="NCBI Taxonomy" id="2024889"/>
    <lineage>
        <taxon>Bacteria</taxon>
        <taxon>Deltaproteobacteria</taxon>
        <taxon>SAR324 cluster</taxon>
    </lineage>
</organism>
<dbReference type="AlphaFoldDB" id="A0A2A4T7U4"/>
<comment type="caution">
    <text evidence="2">The sequence shown here is derived from an EMBL/GenBank/DDBJ whole genome shotgun (WGS) entry which is preliminary data.</text>
</comment>
<dbReference type="SUPFAM" id="SSF53328">
    <property type="entry name" value="Formyltransferase"/>
    <property type="match status" value="1"/>
</dbReference>
<evidence type="ECO:0000259" key="1">
    <source>
        <dbReference type="Pfam" id="PF00551"/>
    </source>
</evidence>
<dbReference type="Proteomes" id="UP000218113">
    <property type="component" value="Unassembled WGS sequence"/>
</dbReference>
<dbReference type="InterPro" id="IPR002376">
    <property type="entry name" value="Formyl_transf_N"/>
</dbReference>
<name>A0A2A4T7U4_9DELT</name>
<dbReference type="EMBL" id="NVSR01000015">
    <property type="protein sequence ID" value="PCI29359.1"/>
    <property type="molecule type" value="Genomic_DNA"/>
</dbReference>